<dbReference type="InterPro" id="IPR036312">
    <property type="entry name" value="Bifun_inhib/LTP/seed_sf"/>
</dbReference>
<evidence type="ECO:0000313" key="3">
    <source>
        <dbReference type="Proteomes" id="UP000275267"/>
    </source>
</evidence>
<sequence>MNRERCCWLLDGLANINAAACLCTVLKANILDIPLRVPIDISLHLDQCGCTNYPLGLTCPGH</sequence>
<proteinExistence type="predicted"/>
<dbReference type="Proteomes" id="UP000275267">
    <property type="component" value="Unassembled WGS sequence"/>
</dbReference>
<name>A0A3L6TS12_PANMI</name>
<evidence type="ECO:0000259" key="1">
    <source>
        <dbReference type="Pfam" id="PF14547"/>
    </source>
</evidence>
<dbReference type="Pfam" id="PF14547">
    <property type="entry name" value="Hydrophob_seed"/>
    <property type="match status" value="1"/>
</dbReference>
<dbReference type="PANTHER" id="PTHR31731">
    <property type="match status" value="1"/>
</dbReference>
<keyword evidence="3" id="KW-1185">Reference proteome</keyword>
<organism evidence="2 3">
    <name type="scientific">Panicum miliaceum</name>
    <name type="common">Proso millet</name>
    <name type="synonym">Broomcorn millet</name>
    <dbReference type="NCBI Taxonomy" id="4540"/>
    <lineage>
        <taxon>Eukaryota</taxon>
        <taxon>Viridiplantae</taxon>
        <taxon>Streptophyta</taxon>
        <taxon>Embryophyta</taxon>
        <taxon>Tracheophyta</taxon>
        <taxon>Spermatophyta</taxon>
        <taxon>Magnoliopsida</taxon>
        <taxon>Liliopsida</taxon>
        <taxon>Poales</taxon>
        <taxon>Poaceae</taxon>
        <taxon>PACMAD clade</taxon>
        <taxon>Panicoideae</taxon>
        <taxon>Panicodae</taxon>
        <taxon>Paniceae</taxon>
        <taxon>Panicinae</taxon>
        <taxon>Panicum</taxon>
        <taxon>Panicum sect. Panicum</taxon>
    </lineage>
</organism>
<feature type="domain" description="Hydrophobic seed protein" evidence="1">
    <location>
        <begin position="3"/>
        <end position="60"/>
    </location>
</feature>
<gene>
    <name evidence="2" type="ORF">C2845_PM01G20900</name>
</gene>
<evidence type="ECO:0000313" key="2">
    <source>
        <dbReference type="EMBL" id="RLN43059.1"/>
    </source>
</evidence>
<dbReference type="InterPro" id="IPR027923">
    <property type="entry name" value="Hydrophob_seed_dom"/>
</dbReference>
<accession>A0A3L6TS12</accession>
<dbReference type="Gene3D" id="1.10.110.10">
    <property type="entry name" value="Plant lipid-transfer and hydrophobic proteins"/>
    <property type="match status" value="1"/>
</dbReference>
<protein>
    <submittedName>
        <fullName evidence="2">Cortical cell-delineating protein-like</fullName>
    </submittedName>
</protein>
<dbReference type="SUPFAM" id="SSF47699">
    <property type="entry name" value="Bifunctional inhibitor/lipid-transfer protein/seed storage 2S albumin"/>
    <property type="match status" value="1"/>
</dbReference>
<reference evidence="3" key="1">
    <citation type="journal article" date="2019" name="Nat. Commun.">
        <title>The genome of broomcorn millet.</title>
        <authorList>
            <person name="Zou C."/>
            <person name="Miki D."/>
            <person name="Li D."/>
            <person name="Tang Q."/>
            <person name="Xiao L."/>
            <person name="Rajput S."/>
            <person name="Deng P."/>
            <person name="Jia W."/>
            <person name="Huang R."/>
            <person name="Zhang M."/>
            <person name="Sun Y."/>
            <person name="Hu J."/>
            <person name="Fu X."/>
            <person name="Schnable P.S."/>
            <person name="Li F."/>
            <person name="Zhang H."/>
            <person name="Feng B."/>
            <person name="Zhu X."/>
            <person name="Liu R."/>
            <person name="Schnable J.C."/>
            <person name="Zhu J.-K."/>
            <person name="Zhang H."/>
        </authorList>
    </citation>
    <scope>NUCLEOTIDE SEQUENCE [LARGE SCALE GENOMIC DNA]</scope>
</reference>
<dbReference type="STRING" id="4540.A0A3L6TS12"/>
<dbReference type="EMBL" id="PQIB02000001">
    <property type="protein sequence ID" value="RLN43059.1"/>
    <property type="molecule type" value="Genomic_DNA"/>
</dbReference>
<dbReference type="AlphaFoldDB" id="A0A3L6TS12"/>
<dbReference type="InterPro" id="IPR051636">
    <property type="entry name" value="Plant_LTP/defense-related"/>
</dbReference>
<dbReference type="OrthoDB" id="1086439at2759"/>
<comment type="caution">
    <text evidence="2">The sequence shown here is derived from an EMBL/GenBank/DDBJ whole genome shotgun (WGS) entry which is preliminary data.</text>
</comment>